<evidence type="ECO:0000259" key="2">
    <source>
        <dbReference type="PROSITE" id="PS51736"/>
    </source>
</evidence>
<organism evidence="3 4">
    <name type="scientific">Acidocella aminolytica 101 = DSM 11237</name>
    <dbReference type="NCBI Taxonomy" id="1120923"/>
    <lineage>
        <taxon>Bacteria</taxon>
        <taxon>Pseudomonadati</taxon>
        <taxon>Pseudomonadota</taxon>
        <taxon>Alphaproteobacteria</taxon>
        <taxon>Acetobacterales</taxon>
        <taxon>Acidocellaceae</taxon>
        <taxon>Acidocella</taxon>
    </lineage>
</organism>
<dbReference type="EMBL" id="BANC01000076">
    <property type="protein sequence ID" value="GAN81125.1"/>
    <property type="molecule type" value="Genomic_DNA"/>
</dbReference>
<dbReference type="CDD" id="cd00569">
    <property type="entry name" value="HTH_Hin_like"/>
    <property type="match status" value="1"/>
</dbReference>
<reference evidence="3 4" key="1">
    <citation type="submission" date="2012-11" db="EMBL/GenBank/DDBJ databases">
        <title>Whole genome sequence of Acidocella aminolytica 101 = DSM 11237.</title>
        <authorList>
            <person name="Azuma Y."/>
            <person name="Higashiura N."/>
            <person name="Hirakawa H."/>
            <person name="Matsushita K."/>
        </authorList>
    </citation>
    <scope>NUCLEOTIDE SEQUENCE [LARGE SCALE GENOMIC DNA]</scope>
    <source>
        <strain evidence="4">101 / DSM 11237</strain>
    </source>
</reference>
<dbReference type="Gene3D" id="6.10.250.10">
    <property type="match status" value="1"/>
</dbReference>
<evidence type="ECO:0000256" key="1">
    <source>
        <dbReference type="ARBA" id="ARBA00009913"/>
    </source>
</evidence>
<protein>
    <submittedName>
        <fullName evidence="3">Recombinase</fullName>
    </submittedName>
</protein>
<comment type="similarity">
    <text evidence="1">Belongs to the site-specific recombinase resolvase family.</text>
</comment>
<proteinExistence type="inferred from homology"/>
<feature type="domain" description="Resolvase/invertase-type recombinase catalytic" evidence="2">
    <location>
        <begin position="1"/>
        <end position="30"/>
    </location>
</feature>
<name>A0A0D6PH99_9PROT</name>
<dbReference type="PROSITE" id="PS51736">
    <property type="entry name" value="RECOMBINASES_3"/>
    <property type="match status" value="1"/>
</dbReference>
<dbReference type="InterPro" id="IPR009057">
    <property type="entry name" value="Homeodomain-like_sf"/>
</dbReference>
<dbReference type="SUPFAM" id="SSF46689">
    <property type="entry name" value="Homeodomain-like"/>
    <property type="match status" value="1"/>
</dbReference>
<dbReference type="STRING" id="1120923.SAMN02746095_02568"/>
<comment type="caution">
    <text evidence="3">The sequence shown here is derived from an EMBL/GenBank/DDBJ whole genome shotgun (WGS) entry which is preliminary data.</text>
</comment>
<keyword evidence="4" id="KW-1185">Reference proteome</keyword>
<dbReference type="GO" id="GO:0000150">
    <property type="term" value="F:DNA strand exchange activity"/>
    <property type="evidence" value="ECO:0007669"/>
    <property type="project" value="InterPro"/>
</dbReference>
<dbReference type="SUPFAM" id="SSF53041">
    <property type="entry name" value="Resolvase-like"/>
    <property type="match status" value="1"/>
</dbReference>
<dbReference type="GO" id="GO:0003677">
    <property type="term" value="F:DNA binding"/>
    <property type="evidence" value="ECO:0007669"/>
    <property type="project" value="InterPro"/>
</dbReference>
<dbReference type="Pfam" id="PF02796">
    <property type="entry name" value="HTH_7"/>
    <property type="match status" value="1"/>
</dbReference>
<dbReference type="Proteomes" id="UP000032668">
    <property type="component" value="Unassembled WGS sequence"/>
</dbReference>
<dbReference type="Gene3D" id="1.10.10.60">
    <property type="entry name" value="Homeodomain-like"/>
    <property type="match status" value="1"/>
</dbReference>
<accession>A0A0D6PH99</accession>
<dbReference type="AlphaFoldDB" id="A0A0D6PH99"/>
<dbReference type="Pfam" id="PF00239">
    <property type="entry name" value="Resolvase"/>
    <property type="match status" value="1"/>
</dbReference>
<evidence type="ECO:0000313" key="3">
    <source>
        <dbReference type="EMBL" id="GAN81125.1"/>
    </source>
</evidence>
<gene>
    <name evidence="3" type="ORF">Aam_078_002</name>
</gene>
<evidence type="ECO:0000313" key="4">
    <source>
        <dbReference type="Proteomes" id="UP000032668"/>
    </source>
</evidence>
<dbReference type="InterPro" id="IPR006120">
    <property type="entry name" value="Resolvase_HTH_dom"/>
</dbReference>
<sequence>MQVIAAVAEFERDLLVERTQAGLVRAKANGRSIGRPASLTEEQKAEIRTARDAGASISSLARTYRVSRQTINRA</sequence>
<dbReference type="InterPro" id="IPR006119">
    <property type="entry name" value="Resolv_N"/>
</dbReference>
<dbReference type="InterPro" id="IPR036162">
    <property type="entry name" value="Resolvase-like_N_sf"/>
</dbReference>